<dbReference type="EMBL" id="MT143135">
    <property type="protein sequence ID" value="QJA93262.1"/>
    <property type="molecule type" value="Genomic_DNA"/>
</dbReference>
<proteinExistence type="predicted"/>
<name>A0A6M3K7C6_9ZZZZ</name>
<dbReference type="AlphaFoldDB" id="A0A6M3K7C6"/>
<keyword evidence="1" id="KW-0812">Transmembrane</keyword>
<evidence type="ECO:0000313" key="2">
    <source>
        <dbReference type="EMBL" id="QJA77664.1"/>
    </source>
</evidence>
<keyword evidence="1" id="KW-0472">Membrane</keyword>
<gene>
    <name evidence="2" type="ORF">MM415A01250_0008</name>
    <name evidence="3" type="ORF">MM415B04291_0008</name>
</gene>
<dbReference type="EMBL" id="MT142295">
    <property type="protein sequence ID" value="QJA77664.1"/>
    <property type="molecule type" value="Genomic_DNA"/>
</dbReference>
<evidence type="ECO:0000256" key="1">
    <source>
        <dbReference type="SAM" id="Phobius"/>
    </source>
</evidence>
<feature type="transmembrane region" description="Helical" evidence="1">
    <location>
        <begin position="43"/>
        <end position="64"/>
    </location>
</feature>
<accession>A0A6M3K7C6</accession>
<evidence type="ECO:0000313" key="3">
    <source>
        <dbReference type="EMBL" id="QJA93262.1"/>
    </source>
</evidence>
<sequence length="67" mass="7119">MMTTKGGRELLLCLSTLGLLFIGFVLGYDTGSPEREVVGPNVVTDLVGLLFIFALSATAIVCNVKED</sequence>
<reference evidence="2" key="1">
    <citation type="submission" date="2020-03" db="EMBL/GenBank/DDBJ databases">
        <title>The deep terrestrial virosphere.</title>
        <authorList>
            <person name="Holmfeldt K."/>
            <person name="Nilsson E."/>
            <person name="Simone D."/>
            <person name="Lopez-Fernandez M."/>
            <person name="Wu X."/>
            <person name="de Brujin I."/>
            <person name="Lundin D."/>
            <person name="Andersson A."/>
            <person name="Bertilsson S."/>
            <person name="Dopson M."/>
        </authorList>
    </citation>
    <scope>NUCLEOTIDE SEQUENCE</scope>
    <source>
        <strain evidence="2">MM415A01250</strain>
        <strain evidence="3">MM415B04291</strain>
    </source>
</reference>
<protein>
    <submittedName>
        <fullName evidence="2">Uncharacterized protein</fullName>
    </submittedName>
</protein>
<keyword evidence="1" id="KW-1133">Transmembrane helix</keyword>
<organism evidence="2">
    <name type="scientific">viral metagenome</name>
    <dbReference type="NCBI Taxonomy" id="1070528"/>
    <lineage>
        <taxon>unclassified sequences</taxon>
        <taxon>metagenomes</taxon>
        <taxon>organismal metagenomes</taxon>
    </lineage>
</organism>